<protein>
    <submittedName>
        <fullName evidence="1">Uncharacterized protein</fullName>
    </submittedName>
</protein>
<proteinExistence type="predicted"/>
<dbReference type="OrthoDB" id="4180531at2759"/>
<evidence type="ECO:0000313" key="1">
    <source>
        <dbReference type="EMBL" id="OJD21713.1"/>
    </source>
</evidence>
<dbReference type="Proteomes" id="UP000242791">
    <property type="component" value="Unassembled WGS sequence"/>
</dbReference>
<name>A0A1J9PZF7_9EURO</name>
<accession>A0A1J9PZF7</accession>
<organism evidence="1 2">
    <name type="scientific">Blastomyces percursus</name>
    <dbReference type="NCBI Taxonomy" id="1658174"/>
    <lineage>
        <taxon>Eukaryota</taxon>
        <taxon>Fungi</taxon>
        <taxon>Dikarya</taxon>
        <taxon>Ascomycota</taxon>
        <taxon>Pezizomycotina</taxon>
        <taxon>Eurotiomycetes</taxon>
        <taxon>Eurotiomycetidae</taxon>
        <taxon>Onygenales</taxon>
        <taxon>Ajellomycetaceae</taxon>
        <taxon>Blastomyces</taxon>
    </lineage>
</organism>
<keyword evidence="2" id="KW-1185">Reference proteome</keyword>
<dbReference type="InterPro" id="IPR045153">
    <property type="entry name" value="Est1/Ebs1-like"/>
</dbReference>
<dbReference type="GO" id="GO:0000184">
    <property type="term" value="P:nuclear-transcribed mRNA catabolic process, nonsense-mediated decay"/>
    <property type="evidence" value="ECO:0007669"/>
    <property type="project" value="TreeGrafter"/>
</dbReference>
<dbReference type="EMBL" id="LGTZ01001308">
    <property type="protein sequence ID" value="OJD21713.1"/>
    <property type="molecule type" value="Genomic_DNA"/>
</dbReference>
<evidence type="ECO:0000313" key="2">
    <source>
        <dbReference type="Proteomes" id="UP000242791"/>
    </source>
</evidence>
<dbReference type="GO" id="GO:0005697">
    <property type="term" value="C:telomerase holoenzyme complex"/>
    <property type="evidence" value="ECO:0007669"/>
    <property type="project" value="TreeGrafter"/>
</dbReference>
<dbReference type="AlphaFoldDB" id="A0A1J9PZF7"/>
<dbReference type="SUPFAM" id="SSF48452">
    <property type="entry name" value="TPR-like"/>
    <property type="match status" value="1"/>
</dbReference>
<dbReference type="VEuPathDB" id="FungiDB:ACJ73_06946"/>
<dbReference type="PANTHER" id="PTHR15696:SF0">
    <property type="entry name" value="TELOMERASE-BINDING PROTEIN EST1A"/>
    <property type="match status" value="1"/>
</dbReference>
<reference evidence="1 2" key="1">
    <citation type="submission" date="2015-08" db="EMBL/GenBank/DDBJ databases">
        <title>Emmonsia species relationships and genome sequence.</title>
        <authorList>
            <person name="Cuomo C.A."/>
            <person name="Schwartz I.S."/>
            <person name="Kenyon C."/>
            <person name="De Hoog G.S."/>
            <person name="Govender N.P."/>
            <person name="Botha A."/>
            <person name="Moreno L."/>
            <person name="De Vries M."/>
            <person name="Munoz J.F."/>
            <person name="Stielow J.B."/>
        </authorList>
    </citation>
    <scope>NUCLEOTIDE SEQUENCE [LARGE SCALE GENOMIC DNA]</scope>
    <source>
        <strain evidence="1 2">EI222</strain>
    </source>
</reference>
<dbReference type="PANTHER" id="PTHR15696">
    <property type="entry name" value="SMG-7 SUPPRESSOR WITH MORPHOLOGICAL EFFECT ON GENITALIA PROTEIN 7"/>
    <property type="match status" value="1"/>
</dbReference>
<dbReference type="GO" id="GO:0070034">
    <property type="term" value="F:telomerase RNA binding"/>
    <property type="evidence" value="ECO:0007669"/>
    <property type="project" value="TreeGrafter"/>
</dbReference>
<dbReference type="STRING" id="1658174.A0A1J9PZF7"/>
<sequence>MQPFPRARDSILLLFNPLLEPERQDISHNHYLPVMSSFVKAHGMLFRQGSITNFIAYGDEFLSLLDNHIGRVEAKYREQGVCIGSANIAGMFEYGNSNGILMKLYTESLTLSPEARLQAAQEYWANPPTDVEHSLQYSYIGGDKNVLPHVHLSLAFIWSLALVPASMVYVQGEIPWGQLVVFLNTVYRHGVDESRVENEQFPIPESGTAHHLPEDFFIRGQVWAQLCYPADFFDDLSVNDEERSLELPSVAVPRTERCLWYGYRLASLDRWITFNKQDRQFRVKPFATELEKSAQVFGRRQRPVVERVDAE</sequence>
<comment type="caution">
    <text evidence="1">The sequence shown here is derived from an EMBL/GenBank/DDBJ whole genome shotgun (WGS) entry which is preliminary data.</text>
</comment>
<dbReference type="GO" id="GO:0042162">
    <property type="term" value="F:telomeric DNA binding"/>
    <property type="evidence" value="ECO:0007669"/>
    <property type="project" value="TreeGrafter"/>
</dbReference>
<gene>
    <name evidence="1" type="ORF">ACJ73_06946</name>
</gene>
<dbReference type="InterPro" id="IPR011990">
    <property type="entry name" value="TPR-like_helical_dom_sf"/>
</dbReference>